<evidence type="ECO:0000313" key="3">
    <source>
        <dbReference type="WBParaSite" id="SMUV_0000725401-mRNA-1"/>
    </source>
</evidence>
<proteinExistence type="predicted"/>
<dbReference type="AlphaFoldDB" id="A0A0N5ARB3"/>
<keyword evidence="1" id="KW-1133">Transmembrane helix</keyword>
<keyword evidence="1" id="KW-0472">Membrane</keyword>
<name>A0A0N5ARB3_9BILA</name>
<keyword evidence="1" id="KW-0812">Transmembrane</keyword>
<evidence type="ECO:0000256" key="1">
    <source>
        <dbReference type="SAM" id="Phobius"/>
    </source>
</evidence>
<feature type="transmembrane region" description="Helical" evidence="1">
    <location>
        <begin position="197"/>
        <end position="219"/>
    </location>
</feature>
<evidence type="ECO:0000313" key="2">
    <source>
        <dbReference type="Proteomes" id="UP000046393"/>
    </source>
</evidence>
<reference evidence="3" key="1">
    <citation type="submission" date="2017-02" db="UniProtKB">
        <authorList>
            <consortium name="WormBaseParasite"/>
        </authorList>
    </citation>
    <scope>IDENTIFICATION</scope>
</reference>
<dbReference type="Proteomes" id="UP000046393">
    <property type="component" value="Unplaced"/>
</dbReference>
<keyword evidence="2" id="KW-1185">Reference proteome</keyword>
<protein>
    <submittedName>
        <fullName evidence="3">Phosphatidylinositol-glycan biosynthesis class X protein</fullName>
    </submittedName>
</protein>
<dbReference type="WBParaSite" id="SMUV_0000725401-mRNA-1">
    <property type="protein sequence ID" value="SMUV_0000725401-mRNA-1"/>
    <property type="gene ID" value="SMUV_0000725401"/>
</dbReference>
<organism evidence="2 3">
    <name type="scientific">Syphacia muris</name>
    <dbReference type="NCBI Taxonomy" id="451379"/>
    <lineage>
        <taxon>Eukaryota</taxon>
        <taxon>Metazoa</taxon>
        <taxon>Ecdysozoa</taxon>
        <taxon>Nematoda</taxon>
        <taxon>Chromadorea</taxon>
        <taxon>Rhabditida</taxon>
        <taxon>Spirurina</taxon>
        <taxon>Oxyuridomorpha</taxon>
        <taxon>Oxyuroidea</taxon>
        <taxon>Oxyuridae</taxon>
        <taxon>Syphacia</taxon>
    </lineage>
</organism>
<accession>A0A0N5ARB3</accession>
<sequence length="222" mass="25948">LATLILYYTHLDLNLELVHCIQNGTIRHLQVESVSSKSLVISMTNIANVTKVDMNAKLFDLNLINKKYYFQILQLFSFDQLIPNTWFALRLIYLPFYYNHPAKEPLKQVCHFQITLVIVPELICDNTVMKPYSKKATPYAQFHFNFSLIRINNKQFSCKMFCFYPYVKIDISNDMESFRSQKWCGALWNIPSSSGKLLGSITKLNCIFFYAVIASLMIYHCY</sequence>